<keyword evidence="7 10" id="KW-0720">Serine protease</keyword>
<evidence type="ECO:0000256" key="8">
    <source>
        <dbReference type="ARBA" id="ARBA00022989"/>
    </source>
</evidence>
<dbReference type="InterPro" id="IPR002610">
    <property type="entry name" value="Peptidase_S54_rhomboid-like"/>
</dbReference>
<keyword evidence="14" id="KW-1185">Reference proteome</keyword>
<proteinExistence type="inferred from homology"/>
<comment type="subcellular location">
    <subcellularLocation>
        <location evidence="2 10">Membrane</location>
        <topology evidence="2 10">Multi-pass membrane protein</topology>
    </subcellularLocation>
</comment>
<feature type="transmembrane region" description="Helical" evidence="10">
    <location>
        <begin position="205"/>
        <end position="227"/>
    </location>
</feature>
<feature type="transmembrane region" description="Helical" evidence="10">
    <location>
        <begin position="266"/>
        <end position="288"/>
    </location>
</feature>
<dbReference type="GO" id="GO:0006508">
    <property type="term" value="P:proteolysis"/>
    <property type="evidence" value="ECO:0007669"/>
    <property type="project" value="UniProtKB-KW"/>
</dbReference>
<evidence type="ECO:0000313" key="14">
    <source>
        <dbReference type="Proteomes" id="UP000193920"/>
    </source>
</evidence>
<evidence type="ECO:0000256" key="1">
    <source>
        <dbReference type="ARBA" id="ARBA00000156"/>
    </source>
</evidence>
<dbReference type="PANTHER" id="PTHR22936">
    <property type="entry name" value="RHOMBOID-RELATED"/>
    <property type="match status" value="1"/>
</dbReference>
<feature type="transmembrane region" description="Helical" evidence="10">
    <location>
        <begin position="354"/>
        <end position="375"/>
    </location>
</feature>
<organism evidence="13 14">
    <name type="scientific">Neocallimastix californiae</name>
    <dbReference type="NCBI Taxonomy" id="1754190"/>
    <lineage>
        <taxon>Eukaryota</taxon>
        <taxon>Fungi</taxon>
        <taxon>Fungi incertae sedis</taxon>
        <taxon>Chytridiomycota</taxon>
        <taxon>Chytridiomycota incertae sedis</taxon>
        <taxon>Neocallimastigomycetes</taxon>
        <taxon>Neocallimastigales</taxon>
        <taxon>Neocallimastigaceae</taxon>
        <taxon>Neocallimastix</taxon>
    </lineage>
</organism>
<reference evidence="13 14" key="1">
    <citation type="submission" date="2016-08" db="EMBL/GenBank/DDBJ databases">
        <title>A Parts List for Fungal Cellulosomes Revealed by Comparative Genomics.</title>
        <authorList>
            <consortium name="DOE Joint Genome Institute"/>
            <person name="Haitjema C.H."/>
            <person name="Gilmore S.P."/>
            <person name="Henske J.K."/>
            <person name="Solomon K.V."/>
            <person name="De Groot R."/>
            <person name="Kuo A."/>
            <person name="Mondo S.J."/>
            <person name="Salamov A.A."/>
            <person name="Labutti K."/>
            <person name="Zhao Z."/>
            <person name="Chiniquy J."/>
            <person name="Barry K."/>
            <person name="Brewer H.M."/>
            <person name="Purvine S.O."/>
            <person name="Wright A.T."/>
            <person name="Boxma B."/>
            <person name="Van Alen T."/>
            <person name="Hackstein J.H."/>
            <person name="Baker S.E."/>
            <person name="Grigoriev I.V."/>
            <person name="O'Malley M.A."/>
        </authorList>
    </citation>
    <scope>NUCLEOTIDE SEQUENCE [LARGE SCALE GENOMIC DNA]</scope>
    <source>
        <strain evidence="13 14">G1</strain>
    </source>
</reference>
<evidence type="ECO:0000256" key="5">
    <source>
        <dbReference type="ARBA" id="ARBA00022692"/>
    </source>
</evidence>
<dbReference type="InterPro" id="IPR035952">
    <property type="entry name" value="Rhomboid-like_sf"/>
</dbReference>
<feature type="transmembrane region" description="Helical" evidence="10">
    <location>
        <begin position="97"/>
        <end position="120"/>
    </location>
</feature>
<dbReference type="EC" id="3.4.21.105" evidence="10"/>
<evidence type="ECO:0000259" key="12">
    <source>
        <dbReference type="Pfam" id="PF01694"/>
    </source>
</evidence>
<feature type="region of interest" description="Disordered" evidence="11">
    <location>
        <begin position="1"/>
        <end position="20"/>
    </location>
</feature>
<dbReference type="OrthoDB" id="2146116at2759"/>
<dbReference type="EMBL" id="MCOG01000021">
    <property type="protein sequence ID" value="ORY76736.1"/>
    <property type="molecule type" value="Genomic_DNA"/>
</dbReference>
<feature type="transmembrane region" description="Helical" evidence="10">
    <location>
        <begin position="325"/>
        <end position="342"/>
    </location>
</feature>
<comment type="similarity">
    <text evidence="3 10">Belongs to the peptidase S54 family.</text>
</comment>
<feature type="domain" description="Peptidase S54 rhomboid" evidence="12">
    <location>
        <begin position="203"/>
        <end position="340"/>
    </location>
</feature>
<evidence type="ECO:0000256" key="3">
    <source>
        <dbReference type="ARBA" id="ARBA00009045"/>
    </source>
</evidence>
<dbReference type="SUPFAM" id="SSF144091">
    <property type="entry name" value="Rhomboid-like"/>
    <property type="match status" value="1"/>
</dbReference>
<keyword evidence="5 10" id="KW-0812">Transmembrane</keyword>
<evidence type="ECO:0000256" key="4">
    <source>
        <dbReference type="ARBA" id="ARBA00022670"/>
    </source>
</evidence>
<dbReference type="AlphaFoldDB" id="A0A1Y2F042"/>
<accession>A0A1Y2F042</accession>
<comment type="catalytic activity">
    <reaction evidence="1 10">
        <text>Cleaves type-1 transmembrane domains using a catalytic dyad composed of serine and histidine that are contributed by different transmembrane domains.</text>
        <dbReference type="EC" id="3.4.21.105"/>
    </reaction>
</comment>
<feature type="transmembrane region" description="Helical" evidence="10">
    <location>
        <begin position="300"/>
        <end position="319"/>
    </location>
</feature>
<evidence type="ECO:0000256" key="10">
    <source>
        <dbReference type="RuleBase" id="RU362115"/>
    </source>
</evidence>
<dbReference type="Proteomes" id="UP000193920">
    <property type="component" value="Unassembled WGS sequence"/>
</dbReference>
<evidence type="ECO:0000256" key="9">
    <source>
        <dbReference type="ARBA" id="ARBA00023136"/>
    </source>
</evidence>
<protein>
    <recommendedName>
        <fullName evidence="10">Rhomboid-type serine protease</fullName>
        <ecNumber evidence="10">3.4.21.105</ecNumber>
    </recommendedName>
</protein>
<keyword evidence="6 10" id="KW-0378">Hydrolase</keyword>
<dbReference type="GO" id="GO:0016020">
    <property type="term" value="C:membrane"/>
    <property type="evidence" value="ECO:0007669"/>
    <property type="project" value="UniProtKB-SubCell"/>
</dbReference>
<evidence type="ECO:0000256" key="6">
    <source>
        <dbReference type="ARBA" id="ARBA00022801"/>
    </source>
</evidence>
<keyword evidence="4 10" id="KW-0645">Protease</keyword>
<keyword evidence="8 10" id="KW-1133">Transmembrane helix</keyword>
<comment type="caution">
    <text evidence="13">The sequence shown here is derived from an EMBL/GenBank/DDBJ whole genome shotgun (WGS) entry which is preliminary data.</text>
</comment>
<dbReference type="PANTHER" id="PTHR22936:SF69">
    <property type="entry name" value="RHOMBOID-LIKE PROTEIN"/>
    <property type="match status" value="1"/>
</dbReference>
<dbReference type="Pfam" id="PF01694">
    <property type="entry name" value="Rhomboid"/>
    <property type="match status" value="1"/>
</dbReference>
<comment type="function">
    <text evidence="10">Serine protease involved in intramembrane proteolysis.</text>
</comment>
<dbReference type="STRING" id="1754190.A0A1Y2F042"/>
<dbReference type="GO" id="GO:0004252">
    <property type="term" value="F:serine-type endopeptidase activity"/>
    <property type="evidence" value="ECO:0007669"/>
    <property type="project" value="InterPro"/>
</dbReference>
<evidence type="ECO:0000256" key="7">
    <source>
        <dbReference type="ARBA" id="ARBA00022825"/>
    </source>
</evidence>
<dbReference type="Gene3D" id="1.20.1540.10">
    <property type="entry name" value="Rhomboid-like"/>
    <property type="match status" value="1"/>
</dbReference>
<dbReference type="InterPro" id="IPR022764">
    <property type="entry name" value="Peptidase_S54_rhomboid_dom"/>
</dbReference>
<name>A0A1Y2F042_9FUNG</name>
<sequence>MSPLSARASSKGNRKSLLPQRSSVLEEGELDDYDFYSSDHLDKIFDVVIEIQEEYDKKRLEDIKLQQSQKADQEKVPKALLNPEVQRQIKKQKVYKPYFLVTLTVIQVIIMFLELGINWVKLGTPIDLNTENFNIMLGPSTSVLIHFGARWVPCMRSGFENESISCIDGVDPYMNVTVNSQVFGICKLSDLCGMGMAENTVPNQWWRFITPIFLHAGIIHIITNLLFQIRVGFQMERDFGTLRIFIIYSICGIAGFMFGAEYTIQTPSVGCSGSLYGLIACLLLDLLLNWKLLIKPVKELFKMLFVIIISLGVGFLPFVDNFAHVGGFVTGLITGLIFLPSIKFNLKDRIIKKTITIISIPVLVIIMSYLIISFYSSDARRCEWCKYANCLPINGWCDDMI</sequence>
<feature type="transmembrane region" description="Helical" evidence="10">
    <location>
        <begin position="239"/>
        <end position="260"/>
    </location>
</feature>
<evidence type="ECO:0000256" key="2">
    <source>
        <dbReference type="ARBA" id="ARBA00004141"/>
    </source>
</evidence>
<keyword evidence="9 10" id="KW-0472">Membrane</keyword>
<gene>
    <name evidence="13" type="ORF">LY90DRAFT_400179</name>
</gene>
<evidence type="ECO:0000313" key="13">
    <source>
        <dbReference type="EMBL" id="ORY76736.1"/>
    </source>
</evidence>
<evidence type="ECO:0000256" key="11">
    <source>
        <dbReference type="SAM" id="MobiDB-lite"/>
    </source>
</evidence>